<organism evidence="3 4">
    <name type="scientific">Saccharomonospora azurea NA-128</name>
    <dbReference type="NCBI Taxonomy" id="882081"/>
    <lineage>
        <taxon>Bacteria</taxon>
        <taxon>Bacillati</taxon>
        <taxon>Actinomycetota</taxon>
        <taxon>Actinomycetes</taxon>
        <taxon>Pseudonocardiales</taxon>
        <taxon>Pseudonocardiaceae</taxon>
        <taxon>Saccharomonospora</taxon>
    </lineage>
</organism>
<keyword evidence="4" id="KW-1185">Reference proteome</keyword>
<sequence length="158" mass="16674">MSDNPPISDPEVRPGEQVLATYERYTEAQRAVDYLSDNQFPVEDLRIVGSDLHLVEDITGRVTKGRAAAAGAAGGALFGLLLGLLVGLFTFGPVWLGLLLGGLIIGAIAGAVSGFLGHWATGGQRDFASVTGVTARRFDLLSADRSAPQARRLLAELR</sequence>
<dbReference type="InterPro" id="IPR025889">
    <property type="entry name" value="GSP17M-like_dom"/>
</dbReference>
<keyword evidence="1" id="KW-0812">Transmembrane</keyword>
<feature type="transmembrane region" description="Helical" evidence="1">
    <location>
        <begin position="67"/>
        <end position="89"/>
    </location>
</feature>
<feature type="transmembrane region" description="Helical" evidence="1">
    <location>
        <begin position="95"/>
        <end position="116"/>
    </location>
</feature>
<evidence type="ECO:0000259" key="2">
    <source>
        <dbReference type="Pfam" id="PF11181"/>
    </source>
</evidence>
<name>H8G9Y2_9PSEU</name>
<dbReference type="OrthoDB" id="3381462at2"/>
<evidence type="ECO:0000256" key="1">
    <source>
        <dbReference type="SAM" id="Phobius"/>
    </source>
</evidence>
<dbReference type="AlphaFoldDB" id="H8G9Y2"/>
<gene>
    <name evidence="3" type="ORF">SacazDRAFT_00587</name>
</gene>
<evidence type="ECO:0000313" key="3">
    <source>
        <dbReference type="EMBL" id="EHY87538.1"/>
    </source>
</evidence>
<dbReference type="Proteomes" id="UP000004705">
    <property type="component" value="Chromosome"/>
</dbReference>
<reference evidence="3 4" key="1">
    <citation type="journal article" date="2012" name="Stand. Genomic Sci.">
        <title>Genome sequence of the soil bacterium Saccharomonospora azurea type strain (NA-128(T)).</title>
        <authorList>
            <person name="Klenk H.P."/>
            <person name="Held B."/>
            <person name="Lucas S."/>
            <person name="Lapidus A."/>
            <person name="Copeland A."/>
            <person name="Hammon N."/>
            <person name="Pitluck S."/>
            <person name="Goodwin L.A."/>
            <person name="Han C."/>
            <person name="Tapia R."/>
            <person name="Brambilla E.M."/>
            <person name="Potter G."/>
            <person name="Land M."/>
            <person name="Ivanova N."/>
            <person name="Rohde M."/>
            <person name="Goker M."/>
            <person name="Detter J.C."/>
            <person name="Kyrpides N.C."/>
            <person name="Woyke T."/>
        </authorList>
    </citation>
    <scope>NUCLEOTIDE SEQUENCE [LARGE SCALE GENOMIC DNA]</scope>
    <source>
        <strain evidence="3 4">NA-128</strain>
    </source>
</reference>
<dbReference type="RefSeq" id="WP_005438454.1">
    <property type="nucleotide sequence ID" value="NZ_CM001466.1"/>
</dbReference>
<dbReference type="EMBL" id="CM001466">
    <property type="protein sequence ID" value="EHY87538.1"/>
    <property type="molecule type" value="Genomic_DNA"/>
</dbReference>
<accession>H8G9Y2</accession>
<dbReference type="HOGENOM" id="CLU_070264_3_1_11"/>
<dbReference type="Pfam" id="PF11181">
    <property type="entry name" value="YflT"/>
    <property type="match status" value="1"/>
</dbReference>
<keyword evidence="1" id="KW-0472">Membrane</keyword>
<keyword evidence="1" id="KW-1133">Transmembrane helix</keyword>
<proteinExistence type="predicted"/>
<evidence type="ECO:0000313" key="4">
    <source>
        <dbReference type="Proteomes" id="UP000004705"/>
    </source>
</evidence>
<feature type="domain" description="General stress protein 17M-like" evidence="2">
    <location>
        <begin position="18"/>
        <end position="88"/>
    </location>
</feature>
<protein>
    <recommendedName>
        <fullName evidence="2">General stress protein 17M-like domain-containing protein</fullName>
    </recommendedName>
</protein>